<dbReference type="OrthoDB" id="5808342at2"/>
<feature type="transmembrane region" description="Helical" evidence="7">
    <location>
        <begin position="216"/>
        <end position="234"/>
    </location>
</feature>
<evidence type="ECO:0000256" key="5">
    <source>
        <dbReference type="ARBA" id="ARBA00022989"/>
    </source>
</evidence>
<evidence type="ECO:0000256" key="4">
    <source>
        <dbReference type="ARBA" id="ARBA00022692"/>
    </source>
</evidence>
<dbReference type="GO" id="GO:0016413">
    <property type="term" value="F:O-acetyltransferase activity"/>
    <property type="evidence" value="ECO:0007669"/>
    <property type="project" value="TreeGrafter"/>
</dbReference>
<feature type="transmembrane region" description="Helical" evidence="7">
    <location>
        <begin position="83"/>
        <end position="102"/>
    </location>
</feature>
<gene>
    <name evidence="9" type="ORF">LF65_02951</name>
</gene>
<keyword evidence="3" id="KW-1003">Cell membrane</keyword>
<comment type="subcellular location">
    <subcellularLocation>
        <location evidence="1">Cell membrane</location>
        <topology evidence="1">Multi-pass membrane protein</topology>
    </subcellularLocation>
</comment>
<dbReference type="Proteomes" id="UP000031866">
    <property type="component" value="Chromosome"/>
</dbReference>
<dbReference type="PANTHER" id="PTHR40074">
    <property type="entry name" value="O-ACETYLTRANSFERASE WECH"/>
    <property type="match status" value="1"/>
</dbReference>
<dbReference type="EMBL" id="CP010086">
    <property type="protein sequence ID" value="AJG99521.1"/>
    <property type="molecule type" value="Genomic_DNA"/>
</dbReference>
<dbReference type="KEGG" id="cbei:LF65_02951"/>
<dbReference type="InterPro" id="IPR002656">
    <property type="entry name" value="Acyl_transf_3_dom"/>
</dbReference>
<reference evidence="10" key="1">
    <citation type="submission" date="2014-12" db="EMBL/GenBank/DDBJ databases">
        <title>Genome sequence of Clostridium beijerinckii strain 59B.</title>
        <authorList>
            <person name="Little G.T."/>
            <person name="Minton N.P."/>
        </authorList>
    </citation>
    <scope>NUCLEOTIDE SEQUENCE [LARGE SCALE GENOMIC DNA]</scope>
    <source>
        <strain evidence="10">59B</strain>
    </source>
</reference>
<feature type="transmembrane region" description="Helical" evidence="7">
    <location>
        <begin position="7"/>
        <end position="26"/>
    </location>
</feature>
<feature type="transmembrane region" description="Helical" evidence="7">
    <location>
        <begin position="305"/>
        <end position="323"/>
    </location>
</feature>
<feature type="transmembrane region" description="Helical" evidence="7">
    <location>
        <begin position="38"/>
        <end position="63"/>
    </location>
</feature>
<feature type="transmembrane region" description="Helical" evidence="7">
    <location>
        <begin position="246"/>
        <end position="268"/>
    </location>
</feature>
<evidence type="ECO:0000256" key="2">
    <source>
        <dbReference type="ARBA" id="ARBA00007400"/>
    </source>
</evidence>
<feature type="transmembrane region" description="Helical" evidence="7">
    <location>
        <begin position="185"/>
        <end position="204"/>
    </location>
</feature>
<dbReference type="STRING" id="1520.LF65_02951"/>
<dbReference type="AlphaFoldDB" id="A0A0B5QMN8"/>
<protein>
    <recommendedName>
        <fullName evidence="8">Acyltransferase 3 domain-containing protein</fullName>
    </recommendedName>
</protein>
<feature type="transmembrane region" description="Helical" evidence="7">
    <location>
        <begin position="114"/>
        <end position="135"/>
    </location>
</feature>
<feature type="transmembrane region" description="Helical" evidence="7">
    <location>
        <begin position="280"/>
        <end position="299"/>
    </location>
</feature>
<evidence type="ECO:0000313" key="9">
    <source>
        <dbReference type="EMBL" id="AJG99521.1"/>
    </source>
</evidence>
<dbReference type="GO" id="GO:0005886">
    <property type="term" value="C:plasma membrane"/>
    <property type="evidence" value="ECO:0007669"/>
    <property type="project" value="UniProtKB-SubCell"/>
</dbReference>
<keyword evidence="4 7" id="KW-0812">Transmembrane</keyword>
<evidence type="ECO:0000256" key="7">
    <source>
        <dbReference type="SAM" id="Phobius"/>
    </source>
</evidence>
<feature type="domain" description="Acyltransferase 3" evidence="8">
    <location>
        <begin position="12"/>
        <end position="322"/>
    </location>
</feature>
<name>A0A0B5QMN8_CLOBE</name>
<comment type="similarity">
    <text evidence="2">Belongs to the acyltransferase 3 family.</text>
</comment>
<dbReference type="RefSeq" id="WP_041897009.1">
    <property type="nucleotide sequence ID" value="NZ_CP010086.2"/>
</dbReference>
<accession>A0A0B5QMN8</accession>
<feature type="transmembrane region" description="Helical" evidence="7">
    <location>
        <begin position="144"/>
        <end position="165"/>
    </location>
</feature>
<sequence>MESKNDIHYGMVDVLRLVFAIAVVSIHTMAFKSINDDLWIATSMGIARLAVPFFFMVSGYFLYNRIGSEKEPKSTIKHLLRIYFLWVLIEIIALFPLVLSSLSAPPILIIERLLFAGVTGSLWYISSLIITIFIISPLLKRDKLFFLFIIGFILYLFGTTGDTYYGLFEKTMINPLINGYTSIFMLPQIGITESILFVSLGAIVSKYKLNEKIQKSGLLSILSIILLLIETFVLNKTGIAKDANMYLSSIIAAPLILIWAINSTKNISTKVSKACREYSLGIYCSHQIVMIWLAMFIPVLFANTILRFICSLLLSALIITILRKTKIRKILLR</sequence>
<evidence type="ECO:0000256" key="6">
    <source>
        <dbReference type="ARBA" id="ARBA00023136"/>
    </source>
</evidence>
<dbReference type="GO" id="GO:0009246">
    <property type="term" value="P:enterobacterial common antigen biosynthetic process"/>
    <property type="evidence" value="ECO:0007669"/>
    <property type="project" value="TreeGrafter"/>
</dbReference>
<keyword evidence="6 7" id="KW-0472">Membrane</keyword>
<keyword evidence="5 7" id="KW-1133">Transmembrane helix</keyword>
<dbReference type="Pfam" id="PF01757">
    <property type="entry name" value="Acyl_transf_3"/>
    <property type="match status" value="1"/>
</dbReference>
<evidence type="ECO:0000259" key="8">
    <source>
        <dbReference type="Pfam" id="PF01757"/>
    </source>
</evidence>
<evidence type="ECO:0000313" key="10">
    <source>
        <dbReference type="Proteomes" id="UP000031866"/>
    </source>
</evidence>
<evidence type="ECO:0000256" key="1">
    <source>
        <dbReference type="ARBA" id="ARBA00004651"/>
    </source>
</evidence>
<evidence type="ECO:0000256" key="3">
    <source>
        <dbReference type="ARBA" id="ARBA00022475"/>
    </source>
</evidence>
<dbReference type="PANTHER" id="PTHR40074:SF2">
    <property type="entry name" value="O-ACETYLTRANSFERASE WECH"/>
    <property type="match status" value="1"/>
</dbReference>
<organism evidence="9 10">
    <name type="scientific">Clostridium beijerinckii</name>
    <name type="common">Clostridium MP</name>
    <dbReference type="NCBI Taxonomy" id="1520"/>
    <lineage>
        <taxon>Bacteria</taxon>
        <taxon>Bacillati</taxon>
        <taxon>Bacillota</taxon>
        <taxon>Clostridia</taxon>
        <taxon>Eubacteriales</taxon>
        <taxon>Clostridiaceae</taxon>
        <taxon>Clostridium</taxon>
    </lineage>
</organism>
<proteinExistence type="inferred from homology"/>